<dbReference type="Gene3D" id="2.130.10.10">
    <property type="entry name" value="YVTN repeat-like/Quinoprotein amine dehydrogenase"/>
    <property type="match status" value="1"/>
</dbReference>
<keyword evidence="2" id="KW-0677">Repeat</keyword>
<evidence type="ECO:0000256" key="3">
    <source>
        <dbReference type="PROSITE-ProRule" id="PRU00221"/>
    </source>
</evidence>
<evidence type="ECO:0000256" key="2">
    <source>
        <dbReference type="ARBA" id="ARBA00022737"/>
    </source>
</evidence>
<accession>A0A8J7C0T5</accession>
<feature type="repeat" description="WD" evidence="3">
    <location>
        <begin position="59"/>
        <end position="93"/>
    </location>
</feature>
<dbReference type="SMART" id="SM00320">
    <property type="entry name" value="WD40"/>
    <property type="match status" value="2"/>
</dbReference>
<dbReference type="Proteomes" id="UP000629098">
    <property type="component" value="Unassembled WGS sequence"/>
</dbReference>
<dbReference type="InterPro" id="IPR020472">
    <property type="entry name" value="WD40_PAC1"/>
</dbReference>
<reference evidence="4" key="1">
    <citation type="submission" date="2020-09" db="EMBL/GenBank/DDBJ databases">
        <title>Iningainema tapete sp. nov. (Scytonemataceae, Cyanobacteria) from greenhouses in central Florida (USA) produces two types of nodularin with biosynthetic potential for microcystin-LR and anabaenopeptins.</title>
        <authorList>
            <person name="Berthold D.E."/>
            <person name="Lefler F.W."/>
            <person name="Huang I.-S."/>
            <person name="Abdulla H."/>
            <person name="Zimba P.V."/>
            <person name="Laughinghouse H.D. IV."/>
        </authorList>
    </citation>
    <scope>NUCLEOTIDE SEQUENCE</scope>
    <source>
        <strain evidence="4">BLCCT55</strain>
    </source>
</reference>
<name>A0A8J7C0T5_9CYAN</name>
<feature type="repeat" description="WD" evidence="3">
    <location>
        <begin position="18"/>
        <end position="50"/>
    </location>
</feature>
<organism evidence="4 5">
    <name type="scientific">Iningainema tapete BLCC-T55</name>
    <dbReference type="NCBI Taxonomy" id="2748662"/>
    <lineage>
        <taxon>Bacteria</taxon>
        <taxon>Bacillati</taxon>
        <taxon>Cyanobacteriota</taxon>
        <taxon>Cyanophyceae</taxon>
        <taxon>Nostocales</taxon>
        <taxon>Scytonemataceae</taxon>
        <taxon>Iningainema tapete</taxon>
    </lineage>
</organism>
<dbReference type="InterPro" id="IPR019775">
    <property type="entry name" value="WD40_repeat_CS"/>
</dbReference>
<dbReference type="PROSITE" id="PS00678">
    <property type="entry name" value="WD_REPEATS_1"/>
    <property type="match status" value="1"/>
</dbReference>
<evidence type="ECO:0000313" key="5">
    <source>
        <dbReference type="Proteomes" id="UP000629098"/>
    </source>
</evidence>
<feature type="repeat" description="WD" evidence="3">
    <location>
        <begin position="1"/>
        <end position="9"/>
    </location>
</feature>
<dbReference type="PANTHER" id="PTHR19879:SF9">
    <property type="entry name" value="TRANSCRIPTION INITIATION FACTOR TFIID SUBUNIT 5"/>
    <property type="match status" value="1"/>
</dbReference>
<comment type="caution">
    <text evidence="4">The sequence shown here is derived from an EMBL/GenBank/DDBJ whole genome shotgun (WGS) entry which is preliminary data.</text>
</comment>
<dbReference type="SUPFAM" id="SSF50978">
    <property type="entry name" value="WD40 repeat-like"/>
    <property type="match status" value="1"/>
</dbReference>
<evidence type="ECO:0000256" key="1">
    <source>
        <dbReference type="ARBA" id="ARBA00022574"/>
    </source>
</evidence>
<sequence length="131" mass="14353">SDGTVRLWDSKGKQVATLGGHQGYVMSVAISTDKQTIVSGGLDGTVRLWDSKGKQVAELRGHQGPVLSVAISTDKQTIVSGGEDGTVRLWDIRFESWLKAACERLQDHPVFKELKTPEARGAKVTCERYLR</sequence>
<dbReference type="PANTHER" id="PTHR19879">
    <property type="entry name" value="TRANSCRIPTION INITIATION FACTOR TFIID"/>
    <property type="match status" value="1"/>
</dbReference>
<dbReference type="InterPro" id="IPR001680">
    <property type="entry name" value="WD40_rpt"/>
</dbReference>
<dbReference type="InterPro" id="IPR036322">
    <property type="entry name" value="WD40_repeat_dom_sf"/>
</dbReference>
<feature type="non-terminal residue" evidence="4">
    <location>
        <position position="1"/>
    </location>
</feature>
<dbReference type="PROSITE" id="PS50082">
    <property type="entry name" value="WD_REPEATS_2"/>
    <property type="match status" value="3"/>
</dbReference>
<keyword evidence="5" id="KW-1185">Reference proteome</keyword>
<gene>
    <name evidence="4" type="ORF">ICL16_43075</name>
</gene>
<dbReference type="AlphaFoldDB" id="A0A8J7C0T5"/>
<proteinExistence type="predicted"/>
<dbReference type="EMBL" id="JACXAE010000132">
    <property type="protein sequence ID" value="MBD2778653.1"/>
    <property type="molecule type" value="Genomic_DNA"/>
</dbReference>
<evidence type="ECO:0000313" key="4">
    <source>
        <dbReference type="EMBL" id="MBD2778653.1"/>
    </source>
</evidence>
<protein>
    <recommendedName>
        <fullName evidence="6">WD40 repeat domain-containing protein</fullName>
    </recommendedName>
</protein>
<dbReference type="RefSeq" id="WP_420485341.1">
    <property type="nucleotide sequence ID" value="NZ_JACXAE010000132.1"/>
</dbReference>
<dbReference type="InterPro" id="IPR015943">
    <property type="entry name" value="WD40/YVTN_repeat-like_dom_sf"/>
</dbReference>
<dbReference type="PRINTS" id="PR00320">
    <property type="entry name" value="GPROTEINBRPT"/>
</dbReference>
<dbReference type="Pfam" id="PF00400">
    <property type="entry name" value="WD40"/>
    <property type="match status" value="2"/>
</dbReference>
<keyword evidence="1 3" id="KW-0853">WD repeat</keyword>
<evidence type="ECO:0008006" key="6">
    <source>
        <dbReference type="Google" id="ProtNLM"/>
    </source>
</evidence>
<dbReference type="PROSITE" id="PS50294">
    <property type="entry name" value="WD_REPEATS_REGION"/>
    <property type="match status" value="2"/>
</dbReference>